<keyword evidence="1" id="KW-0472">Membrane</keyword>
<dbReference type="Proteomes" id="UP000192903">
    <property type="component" value="Unassembled WGS sequence"/>
</dbReference>
<feature type="domain" description="DUF1214" evidence="2">
    <location>
        <begin position="87"/>
        <end position="187"/>
    </location>
</feature>
<dbReference type="STRING" id="464029.SAMN02982989_2572"/>
<dbReference type="SUPFAM" id="SSF160935">
    <property type="entry name" value="VPA0735-like"/>
    <property type="match status" value="1"/>
</dbReference>
<reference evidence="4" key="1">
    <citation type="submission" date="2017-04" db="EMBL/GenBank/DDBJ databases">
        <authorList>
            <person name="Varghese N."/>
            <person name="Submissions S."/>
        </authorList>
    </citation>
    <scope>NUCLEOTIDE SEQUENCE [LARGE SCALE GENOMIC DNA]</scope>
    <source>
        <strain evidence="4">B4P</strain>
    </source>
</reference>
<dbReference type="PIRSF" id="PIRSF009471">
    <property type="entry name" value="UCP009471"/>
    <property type="match status" value="1"/>
</dbReference>
<keyword evidence="1" id="KW-0812">Transmembrane</keyword>
<accession>A0A1X7F9T1</accession>
<organism evidence="3 4">
    <name type="scientific">Xaviernesmea oryzae</name>
    <dbReference type="NCBI Taxonomy" id="464029"/>
    <lineage>
        <taxon>Bacteria</taxon>
        <taxon>Pseudomonadati</taxon>
        <taxon>Pseudomonadota</taxon>
        <taxon>Alphaproteobacteria</taxon>
        <taxon>Hyphomicrobiales</taxon>
        <taxon>Rhizobiaceae</taxon>
        <taxon>Rhizobium/Agrobacterium group</taxon>
        <taxon>Xaviernesmea</taxon>
    </lineage>
</organism>
<evidence type="ECO:0000313" key="3">
    <source>
        <dbReference type="EMBL" id="SMF48686.1"/>
    </source>
</evidence>
<keyword evidence="4" id="KW-1185">Reference proteome</keyword>
<proteinExistence type="predicted"/>
<dbReference type="Pfam" id="PF06742">
    <property type="entry name" value="DUF1214"/>
    <property type="match status" value="1"/>
</dbReference>
<dbReference type="Gene3D" id="2.60.120.600">
    <property type="entry name" value="Domain of unknown function DUF1214, C-terminal domain"/>
    <property type="match status" value="1"/>
</dbReference>
<feature type="transmembrane region" description="Helical" evidence="1">
    <location>
        <begin position="20"/>
        <end position="42"/>
    </location>
</feature>
<dbReference type="InterPro" id="IPR010621">
    <property type="entry name" value="DUF1214"/>
</dbReference>
<protein>
    <recommendedName>
        <fullName evidence="2">DUF1214 domain-containing protein</fullName>
    </recommendedName>
</protein>
<dbReference type="InterPro" id="IPR037049">
    <property type="entry name" value="DUF1214_C_sf"/>
</dbReference>
<evidence type="ECO:0000259" key="2">
    <source>
        <dbReference type="Pfam" id="PF06742"/>
    </source>
</evidence>
<dbReference type="AlphaFoldDB" id="A0A1X7F9T1"/>
<gene>
    <name evidence="3" type="ORF">SAMN02982989_2572</name>
</gene>
<evidence type="ECO:0000256" key="1">
    <source>
        <dbReference type="SAM" id="Phobius"/>
    </source>
</evidence>
<evidence type="ECO:0000313" key="4">
    <source>
        <dbReference type="Proteomes" id="UP000192903"/>
    </source>
</evidence>
<keyword evidence="1" id="KW-1133">Transmembrane helix</keyword>
<dbReference type="EMBL" id="FXAF01000006">
    <property type="protein sequence ID" value="SMF48686.1"/>
    <property type="molecule type" value="Genomic_DNA"/>
</dbReference>
<name>A0A1X7F9T1_9HYPH</name>
<dbReference type="InterPro" id="IPR012038">
    <property type="entry name" value="UCP009471"/>
</dbReference>
<sequence>MLTLRHSYPEGQSKPVFRVPFLIAIALAIAFGGGIWSTLVALDATIGFGAIRLGAWEAFPEAQTAKADPYAKSHRANAGKLLYASAEGLVFTAAVDETGARLTGNCSYRLTGHTPPARFWTLFAAAPGAAPPSAQSDLPRALNSRMVLRDGDGGFDIVMSATAKPGNWLAVPEAGPFRLTLTLFDTPTAGSSGLIDLSMPRIERTGCGNA</sequence>